<name>A0A6C0APY7_9ZZZZ</name>
<feature type="region of interest" description="Disordered" evidence="1">
    <location>
        <begin position="39"/>
        <end position="67"/>
    </location>
</feature>
<feature type="compositionally biased region" description="Basic and acidic residues" evidence="1">
    <location>
        <begin position="53"/>
        <end position="65"/>
    </location>
</feature>
<proteinExistence type="predicted"/>
<evidence type="ECO:0000256" key="1">
    <source>
        <dbReference type="SAM" id="MobiDB-lite"/>
    </source>
</evidence>
<evidence type="ECO:0000313" key="2">
    <source>
        <dbReference type="EMBL" id="QHS81828.1"/>
    </source>
</evidence>
<reference evidence="2" key="1">
    <citation type="journal article" date="2020" name="Nature">
        <title>Giant virus diversity and host interactions through global metagenomics.</title>
        <authorList>
            <person name="Schulz F."/>
            <person name="Roux S."/>
            <person name="Paez-Espino D."/>
            <person name="Jungbluth S."/>
            <person name="Walsh D.A."/>
            <person name="Denef V.J."/>
            <person name="McMahon K.D."/>
            <person name="Konstantinidis K.T."/>
            <person name="Eloe-Fadrosh E.A."/>
            <person name="Kyrpides N.C."/>
            <person name="Woyke T."/>
        </authorList>
    </citation>
    <scope>NUCLEOTIDE SEQUENCE</scope>
    <source>
        <strain evidence="2">GVMAG-S-1101164-72</strain>
    </source>
</reference>
<accession>A0A6C0APY7</accession>
<dbReference type="EMBL" id="MN740760">
    <property type="protein sequence ID" value="QHS81828.1"/>
    <property type="molecule type" value="Genomic_DNA"/>
</dbReference>
<protein>
    <submittedName>
        <fullName evidence="2">Uncharacterized protein</fullName>
    </submittedName>
</protein>
<dbReference type="AlphaFoldDB" id="A0A6C0APY7"/>
<feature type="region of interest" description="Disordered" evidence="1">
    <location>
        <begin position="154"/>
        <end position="179"/>
    </location>
</feature>
<feature type="compositionally biased region" description="Low complexity" evidence="1">
    <location>
        <begin position="154"/>
        <end position="176"/>
    </location>
</feature>
<organism evidence="2">
    <name type="scientific">viral metagenome</name>
    <dbReference type="NCBI Taxonomy" id="1070528"/>
    <lineage>
        <taxon>unclassified sequences</taxon>
        <taxon>metagenomes</taxon>
        <taxon>organismal metagenomes</taxon>
    </lineage>
</organism>
<sequence>MSTTMTTVELLNAWDVKIAEMTQVRQALAAHLGLLPTAGGRKGKKSSATAEAEVPKKGRGKKDPSLPKALPNAFAAFMRDASELFPTDWEEYVAELPMNDKGTPNLQGAKMKFALLCKDSTHADEYVEYAAKHNAMVATVKASNSAAASVAASETSSVTSAKSAKSAKSSATSASAPAPLTKKAQLALEVAARKKEREEKKKAEEQAKADRKAEREAKAAAKLVAATAKKTAATTKAAAPKKAAAKASKAILIADEDEPVLMSSGYKPIGSSSSSSAAAVEEIDETPYEEEGEDVNLTPFLFGEQRMIRTDEGETWLLNEDGSRGEWAGMYDAESGTLDETAENPFEE</sequence>
<feature type="region of interest" description="Disordered" evidence="1">
    <location>
        <begin position="191"/>
        <end position="214"/>
    </location>
</feature>